<dbReference type="InterPro" id="IPR050557">
    <property type="entry name" value="RTX_toxin/Mannuronan_C5-epim"/>
</dbReference>
<dbReference type="Proteomes" id="UP001597413">
    <property type="component" value="Unassembled WGS sequence"/>
</dbReference>
<evidence type="ECO:0000313" key="5">
    <source>
        <dbReference type="Proteomes" id="UP001597413"/>
    </source>
</evidence>
<dbReference type="Pfam" id="PF00353">
    <property type="entry name" value="HemolysinCabind"/>
    <property type="match status" value="7"/>
</dbReference>
<evidence type="ECO:0000313" key="4">
    <source>
        <dbReference type="EMBL" id="MFD2173096.1"/>
    </source>
</evidence>
<feature type="compositionally biased region" description="Gly residues" evidence="3">
    <location>
        <begin position="767"/>
        <end position="797"/>
    </location>
</feature>
<name>A0ABW5A670_9RHOB</name>
<comment type="caution">
    <text evidence="4">The sequence shown here is derived from an EMBL/GenBank/DDBJ whole genome shotgun (WGS) entry which is preliminary data.</text>
</comment>
<dbReference type="InterPro" id="IPR049804">
    <property type="entry name" value="Choice_anch_L"/>
</dbReference>
<keyword evidence="5" id="KW-1185">Reference proteome</keyword>
<evidence type="ECO:0000256" key="2">
    <source>
        <dbReference type="ARBA" id="ARBA00022525"/>
    </source>
</evidence>
<dbReference type="PROSITE" id="PS00330">
    <property type="entry name" value="HEMOLYSIN_CALCIUM"/>
    <property type="match status" value="9"/>
</dbReference>
<sequence>MAISYELSGFSFYLDSSDNLTGLSTATVTVNGSADLEFTFSPEGGDPSSFYGELVNSMGDIYGTLLDVGGSESALDLGYWRTEMFAVSYEGQSTQVVVLENQFSDQVILLPLAGTLLPTGTVPTVELISAIIAGGTATEITTGPFASNHPFSLDEVAGVAQTEYDPFTGTADADLLSGVNGSETLSGLDGNDTISGGDGHDTLLGGAGDDILDGGPGNDSIVGGAGGDLIQGGSGLDVISGTAAEFDGDSITNFDFGDQLRISGVSSIDGVQIGAGVLDIDADGNGSVDYYGNFTTVSGTYEVSKVMEGDTVVVTLTGAPTPEIGTALDGQGDFSDIAPVLFSDPAFTPSSILYSGAIEGIELLPEGFTIYQINEDETQTPVVSIDRGIFLTSGDGPGTANTSSGHSVDLGENGNYLLTQAAHDAFSGAGSTNDASYVEFTFDAADLGDAPSISFTLFFGSEEYPEYVNSSFVDIAAIFVNGTNYALFNNDPNQPLAITGTSINTEGNFYNNTSNGYTTEYDGFSVLLTVVAPIQEGTNSVMIGIADTGDNILDSGLFVGNVQASDFDFSGSYISVGGTDGDDTINSNAAPELVTLGEGSDTVTGTPDELDGDVIDGWGDDDELQFEGVEFGEDDVQITMGSAILDIDTDGDGVADTTTTLEGNFTQATFSFDTVDGNTIITTVGALPNGVEPEGPTAGDDTLVGTAGDDSITGLGGDDLLQGGDGNDTLDGGDGNDGLQGGAGDDLLIGGAGDDNLAASEGDDTVQGGGGNDLMGGGTGDDSMTGGDGNDFMGGGMDNDSLYGDAGNDTVNGGAGNDSMDGGDGTDIMGASFGNDTVIGGDGNDDIGGGSGRDMLIGQTGNDSIGGGEGDDTILGGAGDDFLAGGGRHDSINGGLGDDVINGGAGDDTMSGGDGADVFVFNGMIDGDEDFILDFEDGIDMFRISGIENEPGSGLNGYLDALNITDTTVNGEAAVSMSYEGQMIYVMGISASDLTKADFIFA</sequence>
<dbReference type="EMBL" id="JBHUIX010000003">
    <property type="protein sequence ID" value="MFD2173096.1"/>
    <property type="molecule type" value="Genomic_DNA"/>
</dbReference>
<dbReference type="SUPFAM" id="SSF51120">
    <property type="entry name" value="beta-Roll"/>
    <property type="match status" value="3"/>
</dbReference>
<feature type="compositionally biased region" description="Low complexity" evidence="3">
    <location>
        <begin position="718"/>
        <end position="730"/>
    </location>
</feature>
<dbReference type="RefSeq" id="WP_377387035.1">
    <property type="nucleotide sequence ID" value="NZ_JBHUIX010000003.1"/>
</dbReference>
<feature type="region of interest" description="Disordered" evidence="3">
    <location>
        <begin position="686"/>
        <end position="831"/>
    </location>
</feature>
<evidence type="ECO:0000256" key="3">
    <source>
        <dbReference type="SAM" id="MobiDB-lite"/>
    </source>
</evidence>
<dbReference type="InterPro" id="IPR018511">
    <property type="entry name" value="Hemolysin-typ_Ca-bd_CS"/>
</dbReference>
<dbReference type="PANTHER" id="PTHR38340:SF1">
    <property type="entry name" value="S-LAYER PROTEIN"/>
    <property type="match status" value="1"/>
</dbReference>
<evidence type="ECO:0000256" key="1">
    <source>
        <dbReference type="ARBA" id="ARBA00004613"/>
    </source>
</evidence>
<dbReference type="InterPro" id="IPR001343">
    <property type="entry name" value="Hemolysn_Ca-bd"/>
</dbReference>
<dbReference type="InterPro" id="IPR011049">
    <property type="entry name" value="Serralysin-like_metalloprot_C"/>
</dbReference>
<reference evidence="5" key="1">
    <citation type="journal article" date="2019" name="Int. J. Syst. Evol. Microbiol.">
        <title>The Global Catalogue of Microorganisms (GCM) 10K type strain sequencing project: providing services to taxonomists for standard genome sequencing and annotation.</title>
        <authorList>
            <consortium name="The Broad Institute Genomics Platform"/>
            <consortium name="The Broad Institute Genome Sequencing Center for Infectious Disease"/>
            <person name="Wu L."/>
            <person name="Ma J."/>
        </authorList>
    </citation>
    <scope>NUCLEOTIDE SEQUENCE [LARGE SCALE GENOMIC DNA]</scope>
    <source>
        <strain evidence="5">CCUG 55131</strain>
    </source>
</reference>
<dbReference type="NCBIfam" id="NF038133">
    <property type="entry name" value="choice_anch_L"/>
    <property type="match status" value="1"/>
</dbReference>
<protein>
    <submittedName>
        <fullName evidence="4">Choice-of-anchor L domain-containing protein</fullName>
    </submittedName>
</protein>
<keyword evidence="2" id="KW-0964">Secreted</keyword>
<dbReference type="Gene3D" id="2.150.10.10">
    <property type="entry name" value="Serralysin-like metalloprotease, C-terminal"/>
    <property type="match status" value="5"/>
</dbReference>
<dbReference type="PRINTS" id="PR00313">
    <property type="entry name" value="CABNDNGRPT"/>
</dbReference>
<accession>A0ABW5A670</accession>
<gene>
    <name evidence="4" type="ORF">ACFSM0_03210</name>
</gene>
<dbReference type="PANTHER" id="PTHR38340">
    <property type="entry name" value="S-LAYER PROTEIN"/>
    <property type="match status" value="1"/>
</dbReference>
<organism evidence="4 5">
    <name type="scientific">Rhodobacter lacus</name>
    <dbReference type="NCBI Taxonomy" id="1641972"/>
    <lineage>
        <taxon>Bacteria</taxon>
        <taxon>Pseudomonadati</taxon>
        <taxon>Pseudomonadota</taxon>
        <taxon>Alphaproteobacteria</taxon>
        <taxon>Rhodobacterales</taxon>
        <taxon>Rhodobacter group</taxon>
        <taxon>Rhodobacter</taxon>
    </lineage>
</organism>
<comment type="subcellular location">
    <subcellularLocation>
        <location evidence="1">Secreted</location>
    </subcellularLocation>
</comment>
<feature type="compositionally biased region" description="Gly residues" evidence="3">
    <location>
        <begin position="732"/>
        <end position="744"/>
    </location>
</feature>
<proteinExistence type="predicted"/>